<dbReference type="Proteomes" id="UP000789901">
    <property type="component" value="Unassembled WGS sequence"/>
</dbReference>
<gene>
    <name evidence="1" type="ORF">GMARGA_LOCUS6314</name>
</gene>
<keyword evidence="2" id="KW-1185">Reference proteome</keyword>
<accession>A0ABN7UG69</accession>
<evidence type="ECO:0000313" key="2">
    <source>
        <dbReference type="Proteomes" id="UP000789901"/>
    </source>
</evidence>
<reference evidence="1 2" key="1">
    <citation type="submission" date="2021-06" db="EMBL/GenBank/DDBJ databases">
        <authorList>
            <person name="Kallberg Y."/>
            <person name="Tangrot J."/>
            <person name="Rosling A."/>
        </authorList>
    </citation>
    <scope>NUCLEOTIDE SEQUENCE [LARGE SCALE GENOMIC DNA]</scope>
    <source>
        <strain evidence="1 2">120-4 pot B 10/14</strain>
    </source>
</reference>
<evidence type="ECO:0000313" key="1">
    <source>
        <dbReference type="EMBL" id="CAG8588991.1"/>
    </source>
</evidence>
<proteinExistence type="predicted"/>
<name>A0ABN7UG69_GIGMA</name>
<sequence>MTKKEELVNDKVLDRDNQEILVKDEDETWYPCNDKTSEDWLGLNDEPIGIQPTKAQDALLVVTVTKMELEK</sequence>
<protein>
    <submittedName>
        <fullName evidence="1">23671_t:CDS:1</fullName>
    </submittedName>
</protein>
<dbReference type="EMBL" id="CAJVQB010002843">
    <property type="protein sequence ID" value="CAG8588991.1"/>
    <property type="molecule type" value="Genomic_DNA"/>
</dbReference>
<organism evidence="1 2">
    <name type="scientific">Gigaspora margarita</name>
    <dbReference type="NCBI Taxonomy" id="4874"/>
    <lineage>
        <taxon>Eukaryota</taxon>
        <taxon>Fungi</taxon>
        <taxon>Fungi incertae sedis</taxon>
        <taxon>Mucoromycota</taxon>
        <taxon>Glomeromycotina</taxon>
        <taxon>Glomeromycetes</taxon>
        <taxon>Diversisporales</taxon>
        <taxon>Gigasporaceae</taxon>
        <taxon>Gigaspora</taxon>
    </lineage>
</organism>
<comment type="caution">
    <text evidence="1">The sequence shown here is derived from an EMBL/GenBank/DDBJ whole genome shotgun (WGS) entry which is preliminary data.</text>
</comment>